<keyword evidence="4" id="KW-0175">Coiled coil</keyword>
<evidence type="ECO:0000313" key="7">
    <source>
        <dbReference type="Proteomes" id="UP001192346"/>
    </source>
</evidence>
<dbReference type="Gene3D" id="3.40.190.10">
    <property type="entry name" value="Periplasmic binding protein-like II"/>
    <property type="match status" value="1"/>
</dbReference>
<sequence>MYLYFLFLFILKNILSLEIKEVALKDNKRNIFIVILFFIITIFIVIFFNFLTISKTVNFVEKYNELEHYVSDNFNNKQKQKKYFENKNKKTKIVFWHNFSNKEHEILKKIIQKFEYEYPNIEVLDSEKGNWGQIYKNVSNALSVDKQPHLVCSYPDHIEFYSKSNKVIPLNIFMNNDQDYISSYKEQFFPFALNAINLKRTDYKGENFYYVPFLKSIDVLFYNSDIMKQVKSELHDDDELNSLIDEKGNISYNSGLTWDKMEKICQKMKNIKKDQDFVPLLVDSEANLFFSSNNGSSVVKYPSNRTEIEDYFKNEKNKNIMKHFKTNFFDKGYMVTSSLSGEKNSRDLFVEQKVGLFMTSTRRIDSIYSPNFNIEVTFIPKFNSEPHFKNLLQGSNVNLFYSKDQDEMLASWLFLKHLISEQTYNKIIEEKGGLIIVRKDVLKFFNEKKEEINSYIKKLKEDIHNNLNNKEKVNELGIELLKNKFLIDFALPVANSQDNIGFFTNPVFENSSFFRNVINELFLEILTLELKEYELSKRVDYLFHEAYRRMITN</sequence>
<keyword evidence="3" id="KW-0732">Signal</keyword>
<reference evidence="6" key="1">
    <citation type="submission" date="2019-10" db="EMBL/GenBank/DDBJ databases">
        <title>Whole Genome Sequencing and Characterization of Texas Phoenix Palm Decline Phytoplasma Belongs to Lethal Yellowing (16SrIV) Group.</title>
        <authorList>
            <person name="Bao M."/>
        </authorList>
    </citation>
    <scope>NUCLEOTIDE SEQUENCE [LARGE SCALE GENOMIC DNA]</scope>
    <source>
        <strain evidence="6">ACPD</strain>
    </source>
</reference>
<keyword evidence="2" id="KW-0813">Transport</keyword>
<evidence type="ECO:0000256" key="3">
    <source>
        <dbReference type="ARBA" id="ARBA00022729"/>
    </source>
</evidence>
<comment type="similarity">
    <text evidence="1">Belongs to the bacterial solute-binding protein 1 family.</text>
</comment>
<evidence type="ECO:0000256" key="4">
    <source>
        <dbReference type="SAM" id="Coils"/>
    </source>
</evidence>
<name>A0ABS5BIC6_9MOLU</name>
<feature type="coiled-coil region" evidence="4">
    <location>
        <begin position="442"/>
        <end position="476"/>
    </location>
</feature>
<keyword evidence="7" id="KW-1185">Reference proteome</keyword>
<evidence type="ECO:0000313" key="6">
    <source>
        <dbReference type="EMBL" id="MBP3059332.1"/>
    </source>
</evidence>
<gene>
    <name evidence="6" type="ORF">FEF22_000830</name>
</gene>
<keyword evidence="5" id="KW-0812">Transmembrane</keyword>
<keyword evidence="5" id="KW-1133">Transmembrane helix</keyword>
<keyword evidence="5" id="KW-0472">Membrane</keyword>
<organism evidence="6 7">
    <name type="scientific">Texas Phoenix palm phytoplasma</name>
    <dbReference type="NCBI Taxonomy" id="176709"/>
    <lineage>
        <taxon>Bacteria</taxon>
        <taxon>Bacillati</taxon>
        <taxon>Mycoplasmatota</taxon>
        <taxon>Mollicutes</taxon>
        <taxon>Acholeplasmatales</taxon>
        <taxon>Acholeplasmataceae</taxon>
        <taxon>Candidatus Phytoplasma</taxon>
        <taxon>16SrIV (Coconut lethal yellows group)</taxon>
    </lineage>
</organism>
<feature type="transmembrane region" description="Helical" evidence="5">
    <location>
        <begin position="32"/>
        <end position="53"/>
    </location>
</feature>
<comment type="caution">
    <text evidence="6">The sequence shown here is derived from an EMBL/GenBank/DDBJ whole genome shotgun (WGS) entry which is preliminary data.</text>
</comment>
<dbReference type="PANTHER" id="PTHR30061:SF50">
    <property type="entry name" value="MALTOSE_MALTODEXTRIN-BINDING PERIPLASMIC PROTEIN"/>
    <property type="match status" value="1"/>
</dbReference>
<dbReference type="Pfam" id="PF13416">
    <property type="entry name" value="SBP_bac_8"/>
    <property type="match status" value="1"/>
</dbReference>
<protein>
    <submittedName>
        <fullName evidence="6">Extracellular solute-binding protein</fullName>
    </submittedName>
</protein>
<dbReference type="Proteomes" id="UP001192346">
    <property type="component" value="Unassembled WGS sequence"/>
</dbReference>
<dbReference type="PANTHER" id="PTHR30061">
    <property type="entry name" value="MALTOSE-BINDING PERIPLASMIC PROTEIN"/>
    <property type="match status" value="1"/>
</dbReference>
<dbReference type="InterPro" id="IPR006059">
    <property type="entry name" value="SBP"/>
</dbReference>
<accession>A0ABS5BIC6</accession>
<evidence type="ECO:0000256" key="5">
    <source>
        <dbReference type="SAM" id="Phobius"/>
    </source>
</evidence>
<evidence type="ECO:0000256" key="2">
    <source>
        <dbReference type="ARBA" id="ARBA00022448"/>
    </source>
</evidence>
<proteinExistence type="inferred from homology"/>
<dbReference type="SUPFAM" id="SSF53850">
    <property type="entry name" value="Periplasmic binding protein-like II"/>
    <property type="match status" value="1"/>
</dbReference>
<dbReference type="EMBL" id="VBRA02000007">
    <property type="protein sequence ID" value="MBP3059332.1"/>
    <property type="molecule type" value="Genomic_DNA"/>
</dbReference>
<evidence type="ECO:0000256" key="1">
    <source>
        <dbReference type="ARBA" id="ARBA00008520"/>
    </source>
</evidence>